<evidence type="ECO:0000256" key="3">
    <source>
        <dbReference type="ARBA" id="ARBA00022679"/>
    </source>
</evidence>
<keyword evidence="6" id="KW-0238">DNA-binding</keyword>
<dbReference type="InterPro" id="IPR029063">
    <property type="entry name" value="SAM-dependent_MTases_sf"/>
</dbReference>
<dbReference type="InterPro" id="IPR001091">
    <property type="entry name" value="RM_Methyltransferase"/>
</dbReference>
<dbReference type="PROSITE" id="PS00093">
    <property type="entry name" value="N4_MTASE"/>
    <property type="match status" value="1"/>
</dbReference>
<geneLocation type="plasmid" evidence="10">
    <name>p8025</name>
</geneLocation>
<dbReference type="GO" id="GO:0009307">
    <property type="term" value="P:DNA restriction-modification system"/>
    <property type="evidence" value="ECO:0007669"/>
    <property type="project" value="UniProtKB-KW"/>
</dbReference>
<evidence type="ECO:0000256" key="2">
    <source>
        <dbReference type="ARBA" id="ARBA00022603"/>
    </source>
</evidence>
<evidence type="ECO:0000256" key="1">
    <source>
        <dbReference type="ARBA" id="ARBA00010203"/>
    </source>
</evidence>
<sequence length="489" mass="55262">MRMLWNTAHRQALLTMCAGTTSGRDYRVQISMKWKHSNANISTCATGRTRGVKSSVKPPWSVFQGWLMSNLNSDLIARIYAASDTPLTNEELYREVQRETGMSDAELQKMKAFGSDKMRTSGVKHQVRWYQQTLRQAGVIERVPEKRGVWRYAFKNDKKLHESWDKLCVVGFSTSLGASVFGNAYAFFSNINEQIHLCLTSPPFLLRNARNYGHGGGRGEQAYIDWLLRILEPIVKQLVPGGSVALNVTQDSFNPGRPSRSLYLERLTLALCDKLGLELMDRLNWVNRAKPPSPTHWACKQRVQLCSSYEPVLWFTNDAQKVRSNNMRVLQPHSEQHQKLQASGGENRTTFYGDGAYQLKNGAFGNKTEGTIPKNTLMFGNACPDTRLCHRIARELGFPLHGATSPTRLAAFLIEFLTRPGDLVVEPFAGLHKVPVAAERLGRRWYATDKIMEWLGISRSLFTEMPGYQSSPILDDLVALYRDELREGG</sequence>
<keyword evidence="5" id="KW-0680">Restriction system</keyword>
<keyword evidence="4" id="KW-0949">S-adenosyl-L-methionine</keyword>
<protein>
    <recommendedName>
        <fullName evidence="8">Methyltransferase</fullName>
        <ecNumber evidence="8">2.1.1.-</ecNumber>
    </recommendedName>
</protein>
<dbReference type="GO" id="GO:0003677">
    <property type="term" value="F:DNA binding"/>
    <property type="evidence" value="ECO:0007669"/>
    <property type="project" value="UniProtKB-KW"/>
</dbReference>
<evidence type="ECO:0000256" key="6">
    <source>
        <dbReference type="ARBA" id="ARBA00023125"/>
    </source>
</evidence>
<evidence type="ECO:0000256" key="7">
    <source>
        <dbReference type="ARBA" id="ARBA00049120"/>
    </source>
</evidence>
<comment type="similarity">
    <text evidence="1">Belongs to the N(4)/N(6)-methyltransferase family. N(4) subfamily.</text>
</comment>
<evidence type="ECO:0000256" key="8">
    <source>
        <dbReference type="RuleBase" id="RU362026"/>
    </source>
</evidence>
<organism evidence="10">
    <name type="scientific">Salmonella typhimurium</name>
    <dbReference type="NCBI Taxonomy" id="90371"/>
    <lineage>
        <taxon>Bacteria</taxon>
        <taxon>Pseudomonadati</taxon>
        <taxon>Pseudomonadota</taxon>
        <taxon>Gammaproteobacteria</taxon>
        <taxon>Enterobacterales</taxon>
        <taxon>Enterobacteriaceae</taxon>
        <taxon>Salmonella</taxon>
    </lineage>
</organism>
<dbReference type="InterPro" id="IPR017985">
    <property type="entry name" value="MeTrfase_CN4_CS"/>
</dbReference>
<keyword evidence="10" id="KW-0614">Plasmid</keyword>
<dbReference type="GO" id="GO:0032259">
    <property type="term" value="P:methylation"/>
    <property type="evidence" value="ECO:0007669"/>
    <property type="project" value="UniProtKB-KW"/>
</dbReference>
<comment type="catalytic activity">
    <reaction evidence="7">
        <text>a 2'-deoxycytidine in DNA + S-adenosyl-L-methionine = an N(4)-methyl-2'-deoxycytidine in DNA + S-adenosyl-L-homocysteine + H(+)</text>
        <dbReference type="Rhea" id="RHEA:16857"/>
        <dbReference type="Rhea" id="RHEA-COMP:11369"/>
        <dbReference type="Rhea" id="RHEA-COMP:13674"/>
        <dbReference type="ChEBI" id="CHEBI:15378"/>
        <dbReference type="ChEBI" id="CHEBI:57856"/>
        <dbReference type="ChEBI" id="CHEBI:59789"/>
        <dbReference type="ChEBI" id="CHEBI:85452"/>
        <dbReference type="ChEBI" id="CHEBI:137933"/>
        <dbReference type="EC" id="2.1.1.113"/>
    </reaction>
</comment>
<dbReference type="EC" id="2.1.1.-" evidence="8"/>
<dbReference type="Gene3D" id="3.40.50.150">
    <property type="entry name" value="Vaccinia Virus protein VP39"/>
    <property type="match status" value="1"/>
</dbReference>
<reference evidence="10" key="1">
    <citation type="submission" date="2015-03" db="EMBL/GenBank/DDBJ databases">
        <title>Complete genome sequences of four Salmonella Typhimurium IncHI1 plasmids and their characteristics.</title>
        <authorList>
            <person name="Kubasova T."/>
            <person name="Matiasovicova J."/>
            <person name="Cejkova D."/>
            <person name="Sekelova Z."/>
            <person name="Polansky O."/>
            <person name="Medvecky M."/>
            <person name="Rychlik I."/>
            <person name="Juricova H."/>
        </authorList>
    </citation>
    <scope>NUCLEOTIDE SEQUENCE</scope>
    <source>
        <strain evidence="10">8025</strain>
        <plasmid evidence="10">p8025</plasmid>
    </source>
</reference>
<dbReference type="InterPro" id="IPR002941">
    <property type="entry name" value="DNA_methylase_N4/N6"/>
</dbReference>
<dbReference type="GO" id="GO:0015667">
    <property type="term" value="F:site-specific DNA-methyltransferase (cytosine-N4-specific) activity"/>
    <property type="evidence" value="ECO:0007669"/>
    <property type="project" value="UniProtKB-EC"/>
</dbReference>
<dbReference type="EMBL" id="KP899803">
    <property type="protein sequence ID" value="AKJ19736.1"/>
    <property type="molecule type" value="Genomic_DNA"/>
</dbReference>
<proteinExistence type="inferred from homology"/>
<feature type="domain" description="DNA methylase N-4/N-6" evidence="9">
    <location>
        <begin position="195"/>
        <end position="453"/>
    </location>
</feature>
<evidence type="ECO:0000313" key="10">
    <source>
        <dbReference type="EMBL" id="AKJ19736.1"/>
    </source>
</evidence>
<dbReference type="SUPFAM" id="SSF53335">
    <property type="entry name" value="S-adenosyl-L-methionine-dependent methyltransferases"/>
    <property type="match status" value="1"/>
</dbReference>
<evidence type="ECO:0000256" key="4">
    <source>
        <dbReference type="ARBA" id="ARBA00022691"/>
    </source>
</evidence>
<keyword evidence="3 10" id="KW-0808">Transferase</keyword>
<dbReference type="AlphaFoldDB" id="A0A0G3B0T2"/>
<dbReference type="PRINTS" id="PR00508">
    <property type="entry name" value="S21N4MTFRASE"/>
</dbReference>
<dbReference type="GO" id="GO:0008170">
    <property type="term" value="F:N-methyltransferase activity"/>
    <property type="evidence" value="ECO:0007669"/>
    <property type="project" value="InterPro"/>
</dbReference>
<dbReference type="REBASE" id="116710">
    <property type="entry name" value="M.SenF8025ORFAP"/>
</dbReference>
<name>A0A0G3B0T2_SALTM</name>
<evidence type="ECO:0000259" key="9">
    <source>
        <dbReference type="Pfam" id="PF01555"/>
    </source>
</evidence>
<dbReference type="Pfam" id="PF01555">
    <property type="entry name" value="N6_N4_Mtase"/>
    <property type="match status" value="1"/>
</dbReference>
<keyword evidence="2 10" id="KW-0489">Methyltransferase</keyword>
<evidence type="ECO:0000256" key="5">
    <source>
        <dbReference type="ARBA" id="ARBA00022747"/>
    </source>
</evidence>
<accession>A0A0G3B0T2</accession>